<gene>
    <name evidence="2" type="ORF">FAZ78_09085</name>
</gene>
<dbReference type="AlphaFoldDB" id="A0A4U0Z2Y1"/>
<evidence type="ECO:0000313" key="2">
    <source>
        <dbReference type="EMBL" id="TKA96864.1"/>
    </source>
</evidence>
<accession>A0A4U0Z2Y1</accession>
<sequence length="175" mass="18733">MTAFAILSGFTLLIALLSTIGGLWLMAKQMVVVDASGTVTDVHIPFFGKLRTNYPSLAAVFLGIGLAVFVLGRIPVVTDKVPLSARIATGSQAGNGLIIVGAIPQRYLQSANVLAPGQETEVTFDVDTPGPYSVVAFRVAETDESNRAIYDVIYGPTSVETDQRRLHFNATFTDR</sequence>
<protein>
    <submittedName>
        <fullName evidence="2">Uncharacterized protein</fullName>
    </submittedName>
</protein>
<reference evidence="2 3" key="1">
    <citation type="submission" date="2019-04" db="EMBL/GenBank/DDBJ databases">
        <title>Crypto-aerobic microbial life in anoxic (sulfidic) marine sediments.</title>
        <authorList>
            <person name="Bhattacharya S."/>
            <person name="Roy C."/>
            <person name="Mondal N."/>
            <person name="Sarkar J."/>
            <person name="Mandal S."/>
            <person name="Rameez M.J."/>
            <person name="Ghosh W."/>
        </authorList>
    </citation>
    <scope>NUCLEOTIDE SEQUENCE [LARGE SCALE GENOMIC DNA]</scope>
    <source>
        <strain evidence="2 3">SBBC</strain>
    </source>
</reference>
<dbReference type="Proteomes" id="UP000306340">
    <property type="component" value="Unassembled WGS sequence"/>
</dbReference>
<dbReference type="EMBL" id="SWAU01000069">
    <property type="protein sequence ID" value="TKA96864.1"/>
    <property type="molecule type" value="Genomic_DNA"/>
</dbReference>
<evidence type="ECO:0000256" key="1">
    <source>
        <dbReference type="SAM" id="Phobius"/>
    </source>
</evidence>
<proteinExistence type="predicted"/>
<keyword evidence="1" id="KW-0812">Transmembrane</keyword>
<feature type="transmembrane region" description="Helical" evidence="1">
    <location>
        <begin position="54"/>
        <end position="76"/>
    </location>
</feature>
<dbReference type="RefSeq" id="WP_136792253.1">
    <property type="nucleotide sequence ID" value="NZ_SWAU01000069.1"/>
</dbReference>
<evidence type="ECO:0000313" key="3">
    <source>
        <dbReference type="Proteomes" id="UP000306340"/>
    </source>
</evidence>
<comment type="caution">
    <text evidence="2">The sequence shown here is derived from an EMBL/GenBank/DDBJ whole genome shotgun (WGS) entry which is preliminary data.</text>
</comment>
<organism evidence="2 3">
    <name type="scientific">Cereibacter changlensis</name>
    <dbReference type="NCBI Taxonomy" id="402884"/>
    <lineage>
        <taxon>Bacteria</taxon>
        <taxon>Pseudomonadati</taxon>
        <taxon>Pseudomonadota</taxon>
        <taxon>Alphaproteobacteria</taxon>
        <taxon>Rhodobacterales</taxon>
        <taxon>Paracoccaceae</taxon>
        <taxon>Cereibacter</taxon>
    </lineage>
</organism>
<keyword evidence="1" id="KW-0472">Membrane</keyword>
<keyword evidence="1" id="KW-1133">Transmembrane helix</keyword>
<name>A0A4U0Z2Y1_9RHOB</name>